<gene>
    <name evidence="3" type="ORF">P4R38_14745</name>
</gene>
<evidence type="ECO:0000313" key="4">
    <source>
        <dbReference type="Proteomes" id="UP001528912"/>
    </source>
</evidence>
<dbReference type="RefSeq" id="WP_277192829.1">
    <property type="nucleotide sequence ID" value="NZ_JAROAV010000036.1"/>
</dbReference>
<feature type="signal peptide" evidence="2">
    <location>
        <begin position="1"/>
        <end position="20"/>
    </location>
</feature>
<sequence length="165" mass="16647">MTTRTTVAGLALAVALGVTACSDGDSSPGTGTTPPASGTTPLPPTAGAPTSTSGAPTSTTTGVSATAVTLSKTGGFAGVREHYASTAARGPQEVFRAATSPNVRGFAGEHRNTRIADGFVYELLIRYSDRSTVRILTDDAAPKPPEVETIIKALESPSYSTSSSS</sequence>
<comment type="caution">
    <text evidence="3">The sequence shown here is derived from an EMBL/GenBank/DDBJ whole genome shotgun (WGS) entry which is preliminary data.</text>
</comment>
<feature type="compositionally biased region" description="Low complexity" evidence="1">
    <location>
        <begin position="47"/>
        <end position="63"/>
    </location>
</feature>
<evidence type="ECO:0000256" key="2">
    <source>
        <dbReference type="SAM" id="SignalP"/>
    </source>
</evidence>
<protein>
    <submittedName>
        <fullName evidence="3">Uncharacterized protein</fullName>
    </submittedName>
</protein>
<feature type="region of interest" description="Disordered" evidence="1">
    <location>
        <begin position="21"/>
        <end position="63"/>
    </location>
</feature>
<evidence type="ECO:0000256" key="1">
    <source>
        <dbReference type="SAM" id="MobiDB-lite"/>
    </source>
</evidence>
<feature type="compositionally biased region" description="Low complexity" evidence="1">
    <location>
        <begin position="21"/>
        <end position="40"/>
    </location>
</feature>
<proteinExistence type="predicted"/>
<dbReference type="Proteomes" id="UP001528912">
    <property type="component" value="Unassembled WGS sequence"/>
</dbReference>
<keyword evidence="4" id="KW-1185">Reference proteome</keyword>
<keyword evidence="2" id="KW-0732">Signal</keyword>
<reference evidence="3 4" key="1">
    <citation type="submission" date="2023-03" db="EMBL/GenBank/DDBJ databases">
        <title>YIM 133296 draft genome.</title>
        <authorList>
            <person name="Xiong L."/>
        </authorList>
    </citation>
    <scope>NUCLEOTIDE SEQUENCE [LARGE SCALE GENOMIC DNA]</scope>
    <source>
        <strain evidence="3 4">YIM 133296</strain>
    </source>
</reference>
<accession>A0ABT6C9D7</accession>
<feature type="chain" id="PRO_5045251082" evidence="2">
    <location>
        <begin position="21"/>
        <end position="165"/>
    </location>
</feature>
<dbReference type="EMBL" id="JAROAV010000036">
    <property type="protein sequence ID" value="MDF8265505.1"/>
    <property type="molecule type" value="Genomic_DNA"/>
</dbReference>
<organism evidence="3 4">
    <name type="scientific">Luteipulveratus flavus</name>
    <dbReference type="NCBI Taxonomy" id="3031728"/>
    <lineage>
        <taxon>Bacteria</taxon>
        <taxon>Bacillati</taxon>
        <taxon>Actinomycetota</taxon>
        <taxon>Actinomycetes</taxon>
        <taxon>Micrococcales</taxon>
        <taxon>Dermacoccaceae</taxon>
        <taxon>Luteipulveratus</taxon>
    </lineage>
</organism>
<evidence type="ECO:0000313" key="3">
    <source>
        <dbReference type="EMBL" id="MDF8265505.1"/>
    </source>
</evidence>
<name>A0ABT6C9D7_9MICO</name>
<dbReference type="PROSITE" id="PS51257">
    <property type="entry name" value="PROKAR_LIPOPROTEIN"/>
    <property type="match status" value="1"/>
</dbReference>